<sequence length="319" mass="34845">MSRLKTILTSGLITSGLVVLAMTSPNIALAAAETNPAKSDATFVRPLDTIQNGKARKFVVEMDGYVPPTNWLPQIKGGKATITAEVYPDHYKIITRASVAGILDWFIDYSSTLTSDGEVTEKGLQPRFYRAKDDEGRKNRVTEIKHTDDFVEVEVVPAHGNLGDPAATMEQKLEAMDPISALLQLAIAPEAVPGKPCSGVAKVFDGKARYNLHLEEGTHVESIESEAWNGPAYICSVRYEELAGYKKKSAAQRAKEAKDLRWVSMTLADMGPGELRVPIKIEARSNKRGKITVVASELKYEHLDTDHADATKQASPDHG</sequence>
<accession>A0ABW2IJM2</accession>
<dbReference type="Pfam" id="PF11306">
    <property type="entry name" value="DUF3108"/>
    <property type="match status" value="1"/>
</dbReference>
<protein>
    <submittedName>
        <fullName evidence="2">DUF3108 domain-containing protein</fullName>
    </submittedName>
</protein>
<dbReference type="Proteomes" id="UP001596492">
    <property type="component" value="Unassembled WGS sequence"/>
</dbReference>
<feature type="signal peptide" evidence="1">
    <location>
        <begin position="1"/>
        <end position="30"/>
    </location>
</feature>
<name>A0ABW2IJM2_9PROT</name>
<dbReference type="InterPro" id="IPR021457">
    <property type="entry name" value="DUF3108"/>
</dbReference>
<reference evidence="3" key="1">
    <citation type="journal article" date="2019" name="Int. J. Syst. Evol. Microbiol.">
        <title>The Global Catalogue of Microorganisms (GCM) 10K type strain sequencing project: providing services to taxonomists for standard genome sequencing and annotation.</title>
        <authorList>
            <consortium name="The Broad Institute Genomics Platform"/>
            <consortium name="The Broad Institute Genome Sequencing Center for Infectious Disease"/>
            <person name="Wu L."/>
            <person name="Ma J."/>
        </authorList>
    </citation>
    <scope>NUCLEOTIDE SEQUENCE [LARGE SCALE GENOMIC DNA]</scope>
    <source>
        <strain evidence="3">CCUG 51308</strain>
    </source>
</reference>
<proteinExistence type="predicted"/>
<gene>
    <name evidence="2" type="ORF">ACFQS8_06820</name>
</gene>
<evidence type="ECO:0000313" key="3">
    <source>
        <dbReference type="Proteomes" id="UP001596492"/>
    </source>
</evidence>
<keyword evidence="1" id="KW-0732">Signal</keyword>
<evidence type="ECO:0000313" key="2">
    <source>
        <dbReference type="EMBL" id="MFC7291323.1"/>
    </source>
</evidence>
<organism evidence="2 3">
    <name type="scientific">Hirschia litorea</name>
    <dbReference type="NCBI Taxonomy" id="1199156"/>
    <lineage>
        <taxon>Bacteria</taxon>
        <taxon>Pseudomonadati</taxon>
        <taxon>Pseudomonadota</taxon>
        <taxon>Alphaproteobacteria</taxon>
        <taxon>Hyphomonadales</taxon>
        <taxon>Hyphomonadaceae</taxon>
        <taxon>Hirschia</taxon>
    </lineage>
</organism>
<feature type="chain" id="PRO_5046518323" evidence="1">
    <location>
        <begin position="31"/>
        <end position="319"/>
    </location>
</feature>
<dbReference type="RefSeq" id="WP_382166516.1">
    <property type="nucleotide sequence ID" value="NZ_JBHTBR010000002.1"/>
</dbReference>
<keyword evidence="3" id="KW-1185">Reference proteome</keyword>
<dbReference type="EMBL" id="JBHTBR010000002">
    <property type="protein sequence ID" value="MFC7291323.1"/>
    <property type="molecule type" value="Genomic_DNA"/>
</dbReference>
<evidence type="ECO:0000256" key="1">
    <source>
        <dbReference type="SAM" id="SignalP"/>
    </source>
</evidence>
<comment type="caution">
    <text evidence="2">The sequence shown here is derived from an EMBL/GenBank/DDBJ whole genome shotgun (WGS) entry which is preliminary data.</text>
</comment>